<dbReference type="HOGENOM" id="CLU_2993314_0_0_6"/>
<evidence type="ECO:0000256" key="1">
    <source>
        <dbReference type="SAM" id="Phobius"/>
    </source>
</evidence>
<organism evidence="2 3">
    <name type="scientific">Pseudomonas monteilii SB3101</name>
    <dbReference type="NCBI Taxonomy" id="1435058"/>
    <lineage>
        <taxon>Bacteria</taxon>
        <taxon>Pseudomonadati</taxon>
        <taxon>Pseudomonadota</taxon>
        <taxon>Gammaproteobacteria</taxon>
        <taxon>Pseudomonadales</taxon>
        <taxon>Pseudomonadaceae</taxon>
        <taxon>Pseudomonas</taxon>
    </lineage>
</organism>
<gene>
    <name evidence="2" type="ORF">X970_10055</name>
</gene>
<dbReference type="EMBL" id="CP006979">
    <property type="protein sequence ID" value="AHC91061.1"/>
    <property type="molecule type" value="Genomic_DNA"/>
</dbReference>
<reference evidence="2 3" key="1">
    <citation type="submission" date="2013-12" db="EMBL/GenBank/DDBJ databases">
        <title>Complete Genomes of Pseudomonas monteilii SB3078 and SB3101, two Benzene, Toluene and Ethylbenzene Degrading Bacteria used for Bioaugmentation.</title>
        <authorList>
            <person name="Dueholm M.S."/>
            <person name="Albertsen M."/>
            <person name="D'Imperio S."/>
            <person name="Tale V.P."/>
            <person name="Lewis D."/>
            <person name="Nilsen P.H."/>
            <person name="Nielsen J.L."/>
        </authorList>
    </citation>
    <scope>NUCLEOTIDE SEQUENCE [LARGE SCALE GENOMIC DNA]</scope>
    <source>
        <strain evidence="2 3">SB3101</strain>
    </source>
</reference>
<accession>V9V819</accession>
<name>V9V819_9PSED</name>
<proteinExistence type="predicted"/>
<keyword evidence="1" id="KW-0472">Membrane</keyword>
<keyword evidence="1" id="KW-1133">Transmembrane helix</keyword>
<feature type="transmembrane region" description="Helical" evidence="1">
    <location>
        <begin position="26"/>
        <end position="50"/>
    </location>
</feature>
<dbReference type="Proteomes" id="UP000018660">
    <property type="component" value="Chromosome"/>
</dbReference>
<evidence type="ECO:0000313" key="3">
    <source>
        <dbReference type="Proteomes" id="UP000018660"/>
    </source>
</evidence>
<keyword evidence="1" id="KW-0812">Transmembrane</keyword>
<protein>
    <submittedName>
        <fullName evidence="2">Uncharacterized protein</fullName>
    </submittedName>
</protein>
<sequence length="57" mass="6051">MGMVSYQVELISKIKLEESGMRTLGWLMTAVGYAGLSGMLAMIGAAALGFHNLTARC</sequence>
<evidence type="ECO:0000313" key="2">
    <source>
        <dbReference type="EMBL" id="AHC91061.1"/>
    </source>
</evidence>
<dbReference type="AlphaFoldDB" id="V9V819"/>
<dbReference type="KEGG" id="pmot:X970_10055"/>